<name>A0A7X0VI71_9BACL</name>
<accession>A0A7X0VI71</accession>
<keyword evidence="1" id="KW-0472">Membrane</keyword>
<keyword evidence="3" id="KW-1185">Reference proteome</keyword>
<evidence type="ECO:0000313" key="3">
    <source>
        <dbReference type="Proteomes" id="UP000547209"/>
    </source>
</evidence>
<dbReference type="Proteomes" id="UP000547209">
    <property type="component" value="Unassembled WGS sequence"/>
</dbReference>
<keyword evidence="1" id="KW-1133">Transmembrane helix</keyword>
<organism evidence="2 3">
    <name type="scientific">Cohnella nanjingensis</name>
    <dbReference type="NCBI Taxonomy" id="1387779"/>
    <lineage>
        <taxon>Bacteria</taxon>
        <taxon>Bacillati</taxon>
        <taxon>Bacillota</taxon>
        <taxon>Bacilli</taxon>
        <taxon>Bacillales</taxon>
        <taxon>Paenibacillaceae</taxon>
        <taxon>Cohnella</taxon>
    </lineage>
</organism>
<proteinExistence type="predicted"/>
<sequence>MWGVIGVTASAVAIAWFEIRKLSYGSRGERWKNIGCLMAMLVFWSGLYIAHRLHAPLPNPVDWIAAACHALGLP</sequence>
<dbReference type="AlphaFoldDB" id="A0A7X0VI71"/>
<comment type="caution">
    <text evidence="2">The sequence shown here is derived from an EMBL/GenBank/DDBJ whole genome shotgun (WGS) entry which is preliminary data.</text>
</comment>
<reference evidence="2 3" key="1">
    <citation type="submission" date="2020-08" db="EMBL/GenBank/DDBJ databases">
        <title>Cohnella phylogeny.</title>
        <authorList>
            <person name="Dunlap C."/>
        </authorList>
    </citation>
    <scope>NUCLEOTIDE SEQUENCE [LARGE SCALE GENOMIC DNA]</scope>
    <source>
        <strain evidence="2 3">DSM 28246</strain>
    </source>
</reference>
<gene>
    <name evidence="2" type="ORF">H7C19_28690</name>
</gene>
<evidence type="ECO:0000313" key="2">
    <source>
        <dbReference type="EMBL" id="MBB6674666.1"/>
    </source>
</evidence>
<dbReference type="RefSeq" id="WP_185672529.1">
    <property type="nucleotide sequence ID" value="NZ_JACJVP010000051.1"/>
</dbReference>
<feature type="transmembrane region" description="Helical" evidence="1">
    <location>
        <begin position="31"/>
        <end position="50"/>
    </location>
</feature>
<keyword evidence="1" id="KW-0812">Transmembrane</keyword>
<protein>
    <submittedName>
        <fullName evidence="2">Uncharacterized protein</fullName>
    </submittedName>
</protein>
<dbReference type="EMBL" id="JACJVP010000051">
    <property type="protein sequence ID" value="MBB6674666.1"/>
    <property type="molecule type" value="Genomic_DNA"/>
</dbReference>
<evidence type="ECO:0000256" key="1">
    <source>
        <dbReference type="SAM" id="Phobius"/>
    </source>
</evidence>